<reference evidence="1" key="1">
    <citation type="journal article" date="2015" name="Nature">
        <title>Complex archaea that bridge the gap between prokaryotes and eukaryotes.</title>
        <authorList>
            <person name="Spang A."/>
            <person name="Saw J.H."/>
            <person name="Jorgensen S.L."/>
            <person name="Zaremba-Niedzwiedzka K."/>
            <person name="Martijn J."/>
            <person name="Lind A.E."/>
            <person name="van Eijk R."/>
            <person name="Schleper C."/>
            <person name="Guy L."/>
            <person name="Ettema T.J."/>
        </authorList>
    </citation>
    <scope>NUCLEOTIDE SEQUENCE</scope>
</reference>
<proteinExistence type="predicted"/>
<dbReference type="EMBL" id="LAZR01005584">
    <property type="protein sequence ID" value="KKM98737.1"/>
    <property type="molecule type" value="Genomic_DNA"/>
</dbReference>
<comment type="caution">
    <text evidence="1">The sequence shown here is derived from an EMBL/GenBank/DDBJ whole genome shotgun (WGS) entry which is preliminary data.</text>
</comment>
<protein>
    <submittedName>
        <fullName evidence="1">Uncharacterized protein</fullName>
    </submittedName>
</protein>
<gene>
    <name evidence="1" type="ORF">LCGC14_1154830</name>
</gene>
<name>A0A0F9PZV5_9ZZZZ</name>
<organism evidence="1">
    <name type="scientific">marine sediment metagenome</name>
    <dbReference type="NCBI Taxonomy" id="412755"/>
    <lineage>
        <taxon>unclassified sequences</taxon>
        <taxon>metagenomes</taxon>
        <taxon>ecological metagenomes</taxon>
    </lineage>
</organism>
<dbReference type="AlphaFoldDB" id="A0A0F9PZV5"/>
<sequence length="67" mass="7816">MKELRDLFLKYLTQDSETHDARRKGFNQAIFIDTEDKMSGGRQVFNGTDLDMVMEKFDKAVKELKGK</sequence>
<accession>A0A0F9PZV5</accession>
<evidence type="ECO:0000313" key="1">
    <source>
        <dbReference type="EMBL" id="KKM98737.1"/>
    </source>
</evidence>